<dbReference type="AlphaFoldDB" id="A0A6N9HQ50"/>
<accession>A0A6N9HQ50</accession>
<evidence type="ECO:0000256" key="1">
    <source>
        <dbReference type="SAM" id="Phobius"/>
    </source>
</evidence>
<protein>
    <submittedName>
        <fullName evidence="2">Uncharacterized protein</fullName>
    </submittedName>
</protein>
<keyword evidence="3" id="KW-1185">Reference proteome</keyword>
<reference evidence="2 3" key="1">
    <citation type="submission" date="2019-12" db="EMBL/GenBank/DDBJ databases">
        <title>Novel species isolated from a subtropical stream in China.</title>
        <authorList>
            <person name="Lu H."/>
        </authorList>
    </citation>
    <scope>NUCLEOTIDE SEQUENCE [LARGE SCALE GENOMIC DNA]</scope>
    <source>
        <strain evidence="2 3">DS3</strain>
    </source>
</reference>
<feature type="transmembrane region" description="Helical" evidence="1">
    <location>
        <begin position="6"/>
        <end position="26"/>
    </location>
</feature>
<evidence type="ECO:0000313" key="2">
    <source>
        <dbReference type="EMBL" id="MYN05437.1"/>
    </source>
</evidence>
<feature type="transmembrane region" description="Helical" evidence="1">
    <location>
        <begin position="33"/>
        <end position="49"/>
    </location>
</feature>
<dbReference type="Proteomes" id="UP000448575">
    <property type="component" value="Unassembled WGS sequence"/>
</dbReference>
<keyword evidence="1" id="KW-0472">Membrane</keyword>
<comment type="caution">
    <text evidence="2">The sequence shown here is derived from an EMBL/GenBank/DDBJ whole genome shotgun (WGS) entry which is preliminary data.</text>
</comment>
<organism evidence="2 3">
    <name type="scientific">Pseudoduganella guangdongensis</name>
    <dbReference type="NCBI Taxonomy" id="2692179"/>
    <lineage>
        <taxon>Bacteria</taxon>
        <taxon>Pseudomonadati</taxon>
        <taxon>Pseudomonadota</taxon>
        <taxon>Betaproteobacteria</taxon>
        <taxon>Burkholderiales</taxon>
        <taxon>Oxalobacteraceae</taxon>
        <taxon>Telluria group</taxon>
        <taxon>Pseudoduganella</taxon>
    </lineage>
</organism>
<evidence type="ECO:0000313" key="3">
    <source>
        <dbReference type="Proteomes" id="UP000448575"/>
    </source>
</evidence>
<dbReference type="RefSeq" id="WP_161028383.1">
    <property type="nucleotide sequence ID" value="NZ_WWCJ01000029.1"/>
</dbReference>
<sequence>MEYRPTQIGTRLLFLVATIAIVLDCYISRDKGVRFTSIAVAVIFGLAAIKDSYPVGLVGRFKQLIAAIFLGVLFVKHFL</sequence>
<proteinExistence type="predicted"/>
<name>A0A6N9HQ50_9BURK</name>
<feature type="transmembrane region" description="Helical" evidence="1">
    <location>
        <begin position="61"/>
        <end position="78"/>
    </location>
</feature>
<dbReference type="EMBL" id="WWCJ01000029">
    <property type="protein sequence ID" value="MYN05437.1"/>
    <property type="molecule type" value="Genomic_DNA"/>
</dbReference>
<keyword evidence="1" id="KW-0812">Transmembrane</keyword>
<keyword evidence="1" id="KW-1133">Transmembrane helix</keyword>
<gene>
    <name evidence="2" type="ORF">GTP41_25410</name>
</gene>